<dbReference type="EMBL" id="JABJWZ010000382">
    <property type="protein sequence ID" value="MBB1256530.1"/>
    <property type="molecule type" value="Genomic_DNA"/>
</dbReference>
<evidence type="ECO:0000259" key="1">
    <source>
        <dbReference type="SMART" id="SM00507"/>
    </source>
</evidence>
<dbReference type="Proteomes" id="UP000525686">
    <property type="component" value="Unassembled WGS sequence"/>
</dbReference>
<comment type="caution">
    <text evidence="2">The sequence shown here is derived from an EMBL/GenBank/DDBJ whole genome shotgun (WGS) entry which is preliminary data.</text>
</comment>
<dbReference type="InterPro" id="IPR003615">
    <property type="entry name" value="HNH_nuc"/>
</dbReference>
<dbReference type="InterPro" id="IPR002711">
    <property type="entry name" value="HNH"/>
</dbReference>
<accession>A0A7W3WQY9</accession>
<evidence type="ECO:0000313" key="3">
    <source>
        <dbReference type="Proteomes" id="UP000525686"/>
    </source>
</evidence>
<dbReference type="GO" id="GO:0003676">
    <property type="term" value="F:nucleic acid binding"/>
    <property type="evidence" value="ECO:0007669"/>
    <property type="project" value="InterPro"/>
</dbReference>
<dbReference type="GO" id="GO:0008270">
    <property type="term" value="F:zinc ion binding"/>
    <property type="evidence" value="ECO:0007669"/>
    <property type="project" value="InterPro"/>
</dbReference>
<reference evidence="3" key="1">
    <citation type="submission" date="2020-05" db="EMBL/GenBank/DDBJ databases">
        <title>Classification of alakaliphilic streptomycetes isolated from an alkaline soil next to Lonar Crater, India and a proposal for the recognition of Streptomyces alkaliterrae sp. nov.</title>
        <authorList>
            <person name="Golinska P."/>
        </authorList>
    </citation>
    <scope>NUCLEOTIDE SEQUENCE [LARGE SCALE GENOMIC DNA]</scope>
    <source>
        <strain evidence="3">OF3</strain>
    </source>
</reference>
<name>A0A7W3WQY9_9ACTN</name>
<keyword evidence="2" id="KW-0255">Endonuclease</keyword>
<dbReference type="Gene3D" id="1.10.30.50">
    <property type="match status" value="1"/>
</dbReference>
<proteinExistence type="predicted"/>
<gene>
    <name evidence="2" type="ORF">H3146_24715</name>
</gene>
<keyword evidence="2" id="KW-0540">Nuclease</keyword>
<organism evidence="2 3">
    <name type="scientific">Streptomyces alkaliterrae</name>
    <dbReference type="NCBI Taxonomy" id="2213162"/>
    <lineage>
        <taxon>Bacteria</taxon>
        <taxon>Bacillati</taxon>
        <taxon>Actinomycetota</taxon>
        <taxon>Actinomycetes</taxon>
        <taxon>Kitasatosporales</taxon>
        <taxon>Streptomycetaceae</taxon>
        <taxon>Streptomyces</taxon>
    </lineage>
</organism>
<evidence type="ECO:0000313" key="2">
    <source>
        <dbReference type="EMBL" id="MBB1256530.1"/>
    </source>
</evidence>
<dbReference type="Pfam" id="PF01844">
    <property type="entry name" value="HNH"/>
    <property type="match status" value="1"/>
</dbReference>
<dbReference type="AlphaFoldDB" id="A0A7W3WQY9"/>
<keyword evidence="2" id="KW-0378">Hydrolase</keyword>
<dbReference type="CDD" id="cd00085">
    <property type="entry name" value="HNHc"/>
    <property type="match status" value="1"/>
</dbReference>
<feature type="domain" description="HNH nuclease" evidence="1">
    <location>
        <begin position="12"/>
        <end position="62"/>
    </location>
</feature>
<dbReference type="SMART" id="SM00507">
    <property type="entry name" value="HNHc"/>
    <property type="match status" value="1"/>
</dbReference>
<sequence>MSAKRPKVPSELRRRVLIEAGHRCAIPTCKTTPVEIAHIVPWSKVRKHEFKNLIALCPTCHARFDDPRGSIDRKAMRQYKANLNPLLSVSLRSREGQVDLLVAYQELRVTFAEWIPAEAQYAAAKSRRSSRVKEVADLRSLAIDKFSWALCAALDFQSAWKGSEASCLVGEILYHVGEWADEVHDASFPLSKEIARRDIAEEISEASAELHLLVCEELSM</sequence>
<dbReference type="GO" id="GO:0004519">
    <property type="term" value="F:endonuclease activity"/>
    <property type="evidence" value="ECO:0007669"/>
    <property type="project" value="UniProtKB-KW"/>
</dbReference>
<protein>
    <submittedName>
        <fullName evidence="2">HNH endonuclease</fullName>
    </submittedName>
</protein>